<feature type="region of interest" description="Disordered" evidence="1">
    <location>
        <begin position="442"/>
        <end position="470"/>
    </location>
</feature>
<keyword evidence="2" id="KW-0812">Transmembrane</keyword>
<feature type="transmembrane region" description="Helical" evidence="2">
    <location>
        <begin position="310"/>
        <end position="331"/>
    </location>
</feature>
<organism evidence="3 4">
    <name type="scientific">Paramarasmius palmivorus</name>
    <dbReference type="NCBI Taxonomy" id="297713"/>
    <lineage>
        <taxon>Eukaryota</taxon>
        <taxon>Fungi</taxon>
        <taxon>Dikarya</taxon>
        <taxon>Basidiomycota</taxon>
        <taxon>Agaricomycotina</taxon>
        <taxon>Agaricomycetes</taxon>
        <taxon>Agaricomycetidae</taxon>
        <taxon>Agaricales</taxon>
        <taxon>Marasmiineae</taxon>
        <taxon>Marasmiaceae</taxon>
        <taxon>Paramarasmius</taxon>
    </lineage>
</organism>
<evidence type="ECO:0000256" key="2">
    <source>
        <dbReference type="SAM" id="Phobius"/>
    </source>
</evidence>
<dbReference type="EMBL" id="JAYKXP010000247">
    <property type="protein sequence ID" value="KAK7017855.1"/>
    <property type="molecule type" value="Genomic_DNA"/>
</dbReference>
<sequence>MSTILPQEVTLIMDVDHSSAVLSAADNWQYFEDPVWYGGKIAVFNTCSSSASLNMSFHGISIALYGYAHNPWVGLDNNSKLPLPSWRDVVSYWYQSSSLSDQEHELHAQIGGPSYIDYALIEVGSTTSLAGKTIFVDDANDEIWYTGQWTVLPSALYSHQSPDRTPGPKLPDGYHHTANRTARFSTTPGDFFEFHFAGTSISVYGFYSPPANYTVDFFVDNEISTQVQYKLGANEWMMNYKLYENTMLSPGNHTLVVKITNLQDGSRFFLDYITYTPSFSFVHEKPAFVRVSNASLVLSAPTQPSGLPTAAIVGIVIAGLLFVVFVGTFYIPRIRRSVSRKQATVACSVESFATHFPSETKPKPLKWNPSEDTNNSIDSIEEPKSTYEPPRIPVEVQQNDDTASLAVEMRNSDDSTREELFARIIILTMELKRLVRENAPPEYGGSDVGQRLSSHSGALPSYYSRHHNGA</sequence>
<proteinExistence type="predicted"/>
<dbReference type="Gene3D" id="2.60.120.260">
    <property type="entry name" value="Galactose-binding domain-like"/>
    <property type="match status" value="1"/>
</dbReference>
<evidence type="ECO:0000313" key="4">
    <source>
        <dbReference type="Proteomes" id="UP001383192"/>
    </source>
</evidence>
<dbReference type="AlphaFoldDB" id="A0AAW0B0K5"/>
<accession>A0AAW0B0K5</accession>
<comment type="caution">
    <text evidence="3">The sequence shown here is derived from an EMBL/GenBank/DDBJ whole genome shotgun (WGS) entry which is preliminary data.</text>
</comment>
<dbReference type="CDD" id="cd12087">
    <property type="entry name" value="TM_EGFR-like"/>
    <property type="match status" value="1"/>
</dbReference>
<name>A0AAW0B0K5_9AGAR</name>
<evidence type="ECO:0000313" key="3">
    <source>
        <dbReference type="EMBL" id="KAK7017855.1"/>
    </source>
</evidence>
<protein>
    <recommendedName>
        <fullName evidence="5">Transmembrane protein</fullName>
    </recommendedName>
</protein>
<evidence type="ECO:0000256" key="1">
    <source>
        <dbReference type="SAM" id="MobiDB-lite"/>
    </source>
</evidence>
<gene>
    <name evidence="3" type="ORF">VNI00_018559</name>
</gene>
<evidence type="ECO:0008006" key="5">
    <source>
        <dbReference type="Google" id="ProtNLM"/>
    </source>
</evidence>
<keyword evidence="2" id="KW-1133">Transmembrane helix</keyword>
<keyword evidence="4" id="KW-1185">Reference proteome</keyword>
<dbReference type="Proteomes" id="UP001383192">
    <property type="component" value="Unassembled WGS sequence"/>
</dbReference>
<feature type="region of interest" description="Disordered" evidence="1">
    <location>
        <begin position="358"/>
        <end position="388"/>
    </location>
</feature>
<keyword evidence="2" id="KW-0472">Membrane</keyword>
<reference evidence="3 4" key="1">
    <citation type="submission" date="2024-01" db="EMBL/GenBank/DDBJ databases">
        <title>A draft genome for a cacao thread blight-causing isolate of Paramarasmius palmivorus.</title>
        <authorList>
            <person name="Baruah I.K."/>
            <person name="Bukari Y."/>
            <person name="Amoako-Attah I."/>
            <person name="Meinhardt L.W."/>
            <person name="Bailey B.A."/>
            <person name="Cohen S.P."/>
        </authorList>
    </citation>
    <scope>NUCLEOTIDE SEQUENCE [LARGE SCALE GENOMIC DNA]</scope>
    <source>
        <strain evidence="3 4">GH-12</strain>
    </source>
</reference>